<keyword evidence="3" id="KW-1185">Reference proteome</keyword>
<evidence type="ECO:0000313" key="2">
    <source>
        <dbReference type="EMBL" id="MPC60976.1"/>
    </source>
</evidence>
<evidence type="ECO:0000256" key="1">
    <source>
        <dbReference type="SAM" id="MobiDB-lite"/>
    </source>
</evidence>
<sequence>MAGVMTVEGFFGRSMGREVTDPPRQGTPTIPSHPCTTAPSPCRPSHVTILLTPSYLTPSSPHTT</sequence>
<protein>
    <submittedName>
        <fullName evidence="2">Uncharacterized protein</fullName>
    </submittedName>
</protein>
<dbReference type="EMBL" id="VSRR010018090">
    <property type="protein sequence ID" value="MPC60976.1"/>
    <property type="molecule type" value="Genomic_DNA"/>
</dbReference>
<name>A0A5B7GTR2_PORTR</name>
<accession>A0A5B7GTR2</accession>
<dbReference type="Proteomes" id="UP000324222">
    <property type="component" value="Unassembled WGS sequence"/>
</dbReference>
<feature type="compositionally biased region" description="Polar residues" evidence="1">
    <location>
        <begin position="26"/>
        <end position="39"/>
    </location>
</feature>
<reference evidence="2 3" key="1">
    <citation type="submission" date="2019-05" db="EMBL/GenBank/DDBJ databases">
        <title>Another draft genome of Portunus trituberculatus and its Hox gene families provides insights of decapod evolution.</title>
        <authorList>
            <person name="Jeong J.-H."/>
            <person name="Song I."/>
            <person name="Kim S."/>
            <person name="Choi T."/>
            <person name="Kim D."/>
            <person name="Ryu S."/>
            <person name="Kim W."/>
        </authorList>
    </citation>
    <scope>NUCLEOTIDE SEQUENCE [LARGE SCALE GENOMIC DNA]</scope>
    <source>
        <tissue evidence="2">Muscle</tissue>
    </source>
</reference>
<evidence type="ECO:0000313" key="3">
    <source>
        <dbReference type="Proteomes" id="UP000324222"/>
    </source>
</evidence>
<dbReference type="AlphaFoldDB" id="A0A5B7GTR2"/>
<comment type="caution">
    <text evidence="2">The sequence shown here is derived from an EMBL/GenBank/DDBJ whole genome shotgun (WGS) entry which is preliminary data.</text>
</comment>
<organism evidence="2 3">
    <name type="scientific">Portunus trituberculatus</name>
    <name type="common">Swimming crab</name>
    <name type="synonym">Neptunus trituberculatus</name>
    <dbReference type="NCBI Taxonomy" id="210409"/>
    <lineage>
        <taxon>Eukaryota</taxon>
        <taxon>Metazoa</taxon>
        <taxon>Ecdysozoa</taxon>
        <taxon>Arthropoda</taxon>
        <taxon>Crustacea</taxon>
        <taxon>Multicrustacea</taxon>
        <taxon>Malacostraca</taxon>
        <taxon>Eumalacostraca</taxon>
        <taxon>Eucarida</taxon>
        <taxon>Decapoda</taxon>
        <taxon>Pleocyemata</taxon>
        <taxon>Brachyura</taxon>
        <taxon>Eubrachyura</taxon>
        <taxon>Portunoidea</taxon>
        <taxon>Portunidae</taxon>
        <taxon>Portuninae</taxon>
        <taxon>Portunus</taxon>
    </lineage>
</organism>
<gene>
    <name evidence="2" type="ORF">E2C01_055038</name>
</gene>
<feature type="region of interest" description="Disordered" evidence="1">
    <location>
        <begin position="1"/>
        <end position="42"/>
    </location>
</feature>
<proteinExistence type="predicted"/>